<accession>A0AAE0G0M7</accession>
<gene>
    <name evidence="3" type="ORF">CYMTET_22064</name>
</gene>
<feature type="compositionally biased region" description="Pro residues" evidence="1">
    <location>
        <begin position="350"/>
        <end position="360"/>
    </location>
</feature>
<organism evidence="3 4">
    <name type="scientific">Cymbomonas tetramitiformis</name>
    <dbReference type="NCBI Taxonomy" id="36881"/>
    <lineage>
        <taxon>Eukaryota</taxon>
        <taxon>Viridiplantae</taxon>
        <taxon>Chlorophyta</taxon>
        <taxon>Pyramimonadophyceae</taxon>
        <taxon>Pyramimonadales</taxon>
        <taxon>Pyramimonadaceae</taxon>
        <taxon>Cymbomonas</taxon>
    </lineage>
</organism>
<evidence type="ECO:0000259" key="2">
    <source>
        <dbReference type="Pfam" id="PF21743"/>
    </source>
</evidence>
<feature type="region of interest" description="Disordered" evidence="1">
    <location>
        <begin position="511"/>
        <end position="574"/>
    </location>
</feature>
<dbReference type="Gene3D" id="1.10.150.60">
    <property type="entry name" value="ARID DNA-binding domain"/>
    <property type="match status" value="1"/>
</dbReference>
<dbReference type="EMBL" id="LGRX02010917">
    <property type="protein sequence ID" value="KAK3269497.1"/>
    <property type="molecule type" value="Genomic_DNA"/>
</dbReference>
<dbReference type="PANTHER" id="PTHR46694">
    <property type="entry name" value="AT-RICH INTERACTIVE DOMAIN-CONTAINING PROTEIN 4"/>
    <property type="match status" value="1"/>
</dbReference>
<comment type="caution">
    <text evidence="3">The sequence shown here is derived from an EMBL/GenBank/DDBJ whole genome shotgun (WGS) entry which is preliminary data.</text>
</comment>
<dbReference type="InterPro" id="IPR042293">
    <property type="entry name" value="ARID4"/>
</dbReference>
<reference evidence="3 4" key="1">
    <citation type="journal article" date="2015" name="Genome Biol. Evol.">
        <title>Comparative Genomics of a Bacterivorous Green Alga Reveals Evolutionary Causalities and Consequences of Phago-Mixotrophic Mode of Nutrition.</title>
        <authorList>
            <person name="Burns J.A."/>
            <person name="Paasch A."/>
            <person name="Narechania A."/>
            <person name="Kim E."/>
        </authorList>
    </citation>
    <scope>NUCLEOTIDE SEQUENCE [LARGE SCALE GENOMIC DNA]</scope>
    <source>
        <strain evidence="3 4">PLY_AMNH</strain>
    </source>
</reference>
<sequence>MPDDTFDELAEEQSAVEVPGSYKAYFGVGLLHLFQGGYITNELKLYYKGNEFAATITPEGRVLNQLLTEVTLNNWCITSMRSVVPTRKAVDAWHQVKAVGGTASKSQGAERLLNEFRKEFVGLFEPALSLRGPSRQSAPPRYTLQDGSTLELPVELNRCLNSGRPEDLPVEVPQRPTIDKCTEQQFIQDLVLFLLSQWKPSNGEKDGDGKRLAQTLMHGGVLLNRCSLDAFNLYRSVVAHGGFPPPRKSAAAFTSIMLYALRCITQMRAIDGWRTGPAQKDHRRYGQRFSWASDIFPRLRNFSARSGNLTSVGNCLINQYLRYLFKYERAHTADIAHAASLLPQIRRWPDPAPEPAPAPAPAAESTGEAIGGQAPGATSNALDLAQMHVSYPAHAYAVDPAYVHAVFAQMHVSYPAHAHAVDLAMLAVDPAHACRRRSCPCTRVDPAHAHAVDPAHAHAVDPAHVHAVDPAHAHAVDLAHAQVVDPAYGHAVNPAHAHAVDPAHAHVVHPAHAHPVHPRHATVSHGDMRPPAASGAVSEALNEAPSNPPEASRHVAPSNPPEASRHVRSEGPAPACSTVASVQQQGYAMSQAMMGRRVKSFFEGYGWYEGEVNGIRLHPDFGFLFRVHYIDDGDVEELSWADLQAVLLPQESCAEDTEDTGTAEAAHLCDALGQGSPAAWISEEAAVAYDAVEAEHPSGLDHRWDGEQILGNVNVRALILGGSPGHGDLDWSGPDPSCSAGSMGCRTDDTRVISAGHDGGACTVNGESRASAATWECSGSETRDHRGAYKEKEDDVSIIMKDDPFFGVLDEVGARCPAELLFRCAGGSFHCGEGPLVADLHLDGSILLC</sequence>
<evidence type="ECO:0000313" key="3">
    <source>
        <dbReference type="EMBL" id="KAK3269497.1"/>
    </source>
</evidence>
<feature type="region of interest" description="Disordered" evidence="1">
    <location>
        <begin position="346"/>
        <end position="377"/>
    </location>
</feature>
<keyword evidence="4" id="KW-1185">Reference proteome</keyword>
<feature type="compositionally biased region" description="Basic residues" evidence="1">
    <location>
        <begin position="511"/>
        <end position="522"/>
    </location>
</feature>
<dbReference type="PANTHER" id="PTHR46694:SF1">
    <property type="entry name" value="AT-RICH INTERACTIVE DOMAIN-CONTAINING PROTEIN 4"/>
    <property type="match status" value="1"/>
</dbReference>
<dbReference type="InterPro" id="IPR036431">
    <property type="entry name" value="ARID_dom_sf"/>
</dbReference>
<dbReference type="AlphaFoldDB" id="A0AAE0G0M7"/>
<protein>
    <recommendedName>
        <fullName evidence="2">PTM/DIR17-like Tudor domain-containing protein</fullName>
    </recommendedName>
</protein>
<dbReference type="Proteomes" id="UP001190700">
    <property type="component" value="Unassembled WGS sequence"/>
</dbReference>
<evidence type="ECO:0000313" key="4">
    <source>
        <dbReference type="Proteomes" id="UP001190700"/>
    </source>
</evidence>
<dbReference type="Pfam" id="PF21743">
    <property type="entry name" value="PTM_DIR17_Tudor"/>
    <property type="match status" value="1"/>
</dbReference>
<proteinExistence type="predicted"/>
<evidence type="ECO:0000256" key="1">
    <source>
        <dbReference type="SAM" id="MobiDB-lite"/>
    </source>
</evidence>
<name>A0AAE0G0M7_9CHLO</name>
<dbReference type="GO" id="GO:0003677">
    <property type="term" value="F:DNA binding"/>
    <property type="evidence" value="ECO:0007669"/>
    <property type="project" value="InterPro"/>
</dbReference>
<feature type="domain" description="PTM/DIR17-like Tudor" evidence="2">
    <location>
        <begin position="595"/>
        <end position="647"/>
    </location>
</feature>
<dbReference type="InterPro" id="IPR047365">
    <property type="entry name" value="Tudor_AtPTM-like"/>
</dbReference>